<gene>
    <name evidence="1" type="ORF">FH972_006086</name>
</gene>
<dbReference type="Proteomes" id="UP000327013">
    <property type="component" value="Chromosome 2"/>
</dbReference>
<keyword evidence="2" id="KW-1185">Reference proteome</keyword>
<accession>A0A5N6QUR2</accession>
<dbReference type="AlphaFoldDB" id="A0A5N6QUR2"/>
<evidence type="ECO:0000313" key="1">
    <source>
        <dbReference type="EMBL" id="KAE8009662.1"/>
    </source>
</evidence>
<reference evidence="1 2" key="1">
    <citation type="submission" date="2019-06" db="EMBL/GenBank/DDBJ databases">
        <title>A chromosomal-level reference genome of Carpinus fangiana (Coryloideae, Betulaceae).</title>
        <authorList>
            <person name="Yang X."/>
            <person name="Wang Z."/>
            <person name="Zhang L."/>
            <person name="Hao G."/>
            <person name="Liu J."/>
            <person name="Yang Y."/>
        </authorList>
    </citation>
    <scope>NUCLEOTIDE SEQUENCE [LARGE SCALE GENOMIC DNA]</scope>
    <source>
        <strain evidence="1">Cfa_2016G</strain>
        <tissue evidence="1">Leaf</tissue>
    </source>
</reference>
<sequence length="77" mass="8620">METTRVTAESGAASIDGGVARVVGLKAKESISKLEKFKSTFLGWRIGPTPGRETTMERNNNWIRRRWTMRVVAPAEK</sequence>
<protein>
    <submittedName>
        <fullName evidence="1">Uncharacterized protein</fullName>
    </submittedName>
</protein>
<organism evidence="1 2">
    <name type="scientific">Carpinus fangiana</name>
    <dbReference type="NCBI Taxonomy" id="176857"/>
    <lineage>
        <taxon>Eukaryota</taxon>
        <taxon>Viridiplantae</taxon>
        <taxon>Streptophyta</taxon>
        <taxon>Embryophyta</taxon>
        <taxon>Tracheophyta</taxon>
        <taxon>Spermatophyta</taxon>
        <taxon>Magnoliopsida</taxon>
        <taxon>eudicotyledons</taxon>
        <taxon>Gunneridae</taxon>
        <taxon>Pentapetalae</taxon>
        <taxon>rosids</taxon>
        <taxon>fabids</taxon>
        <taxon>Fagales</taxon>
        <taxon>Betulaceae</taxon>
        <taxon>Carpinus</taxon>
    </lineage>
</organism>
<name>A0A5N6QUR2_9ROSI</name>
<proteinExistence type="predicted"/>
<evidence type="ECO:0000313" key="2">
    <source>
        <dbReference type="Proteomes" id="UP000327013"/>
    </source>
</evidence>
<dbReference type="EMBL" id="CM017322">
    <property type="protein sequence ID" value="KAE8009662.1"/>
    <property type="molecule type" value="Genomic_DNA"/>
</dbReference>